<reference evidence="2 3" key="1">
    <citation type="journal article" date="2010" name="Cell Res.">
        <title>Complete genome sequence of the rifamycin SV-producing Amycolatopsis mediterranei U32 revealed its genetic characteristics in phylogeny and metabolism.</title>
        <authorList>
            <person name="Zhao W."/>
            <person name="Zhong Y."/>
            <person name="Yuan H."/>
            <person name="Wang J."/>
            <person name="Zheng H."/>
            <person name="Wang Y."/>
            <person name="Cen X."/>
            <person name="Xu F."/>
            <person name="Bai J."/>
            <person name="Han X."/>
            <person name="Lu G."/>
            <person name="Zhu Y."/>
            <person name="Shao Z."/>
            <person name="Yan H."/>
            <person name="Li C."/>
            <person name="Peng N."/>
            <person name="Zhang Z."/>
            <person name="Zhang Y."/>
            <person name="Lin W."/>
            <person name="Fan Y."/>
            <person name="Qin Z."/>
            <person name="Hu Y."/>
            <person name="Zhu B."/>
            <person name="Wang S."/>
            <person name="Ding X."/>
            <person name="Zhao G.P."/>
        </authorList>
    </citation>
    <scope>NUCLEOTIDE SEQUENCE [LARGE SCALE GENOMIC DNA]</scope>
    <source>
        <strain evidence="3">U-32</strain>
    </source>
</reference>
<sequence length="760" mass="82844">MNAVTEGVDEVPSLDNPYSPMAVAQVTEFYTSDSEYPTIATDAVRKALAHLSACLSTGSVSSRDGKGTALAVIGDYGTGKSHLALRLVQEAGVLLGDHHQAMYLEATASTFVDLYRRFAQRLDRDFVRTRVSDFYIDVVTSSLQDTGLSGTVLEWLQNRELNPQQVVERLGLMESSLLRRVHEDLAKVTRDEAFGTALTLLLRSGFEDAVWDWFSGAAPAEVLRERGIVAAIDTEATALAAMGVFALLFGSHHGRFVLVLDEMDKIFTARRREDQNVQAAFQNLLEIFSRAGACLVLVGLPDFLRVLHARVRERIPHTVELHPLEADEVRQFIELAQNGRLAPFTAQSPRSVRDLSGGKARDVIRLLRAAYALWADAARMSGVRTAPVSETMIRDAAHHQFGSRPGDDVEATVIGVLKAHGWQFRLRHRLGPPGSDPVDFWVTFPGRAGGCAILVTRSILDDGDVKTLNRKLADLDDLDDPVEALVVINGVLNDAVADRVRTALTGELLRSGDPTFPHRLSTLLEIVNDRLEALTGDSSSALEIRFTQLSRQQANLHGLLEQLSEQLDDAAAASTRGFATVLQDLTALGQTGPDAAPRLPDHVGEIFTDATGTLEALLQLDPILTGAFGATGRQSIDDFRALTRAGEFFPAAGTALVLRRIIDGFRSAIETWYGRVETDPPASPDRASAESRAQLDRLCRAYDEVCNQVPAFRLGPLTSVAVRGRAAGSRESSLNYVQDVVENLSPRVRRAVLRSSAPHA</sequence>
<dbReference type="Proteomes" id="UP000000328">
    <property type="component" value="Chromosome"/>
</dbReference>
<dbReference type="InterPro" id="IPR052026">
    <property type="entry name" value="ExeA_AAA_ATPase_DNA-bind"/>
</dbReference>
<dbReference type="SMART" id="SM00382">
    <property type="entry name" value="AAA"/>
    <property type="match status" value="1"/>
</dbReference>
<dbReference type="KEGG" id="amd:AMED_8159"/>
<evidence type="ECO:0000259" key="1">
    <source>
        <dbReference type="SMART" id="SM00382"/>
    </source>
</evidence>
<dbReference type="EMBL" id="CP002000">
    <property type="protein sequence ID" value="ADJ49859.1"/>
    <property type="molecule type" value="Genomic_DNA"/>
</dbReference>
<proteinExistence type="predicted"/>
<organism evidence="2 3">
    <name type="scientific">Amycolatopsis mediterranei (strain U-32)</name>
    <dbReference type="NCBI Taxonomy" id="749927"/>
    <lineage>
        <taxon>Bacteria</taxon>
        <taxon>Bacillati</taxon>
        <taxon>Actinomycetota</taxon>
        <taxon>Actinomycetes</taxon>
        <taxon>Pseudonocardiales</taxon>
        <taxon>Pseudonocardiaceae</taxon>
        <taxon>Amycolatopsis</taxon>
    </lineage>
</organism>
<accession>A0A0H3DJK6</accession>
<gene>
    <name evidence="2" type="ordered locus">AMED_8159</name>
</gene>
<evidence type="ECO:0000313" key="3">
    <source>
        <dbReference type="Proteomes" id="UP000000328"/>
    </source>
</evidence>
<protein>
    <recommendedName>
        <fullName evidence="1">AAA+ ATPase domain-containing protein</fullName>
    </recommendedName>
</protein>
<dbReference type="SUPFAM" id="SSF52540">
    <property type="entry name" value="P-loop containing nucleoside triphosphate hydrolases"/>
    <property type="match status" value="1"/>
</dbReference>
<dbReference type="eggNOG" id="COG0433">
    <property type="taxonomic scope" value="Bacteria"/>
</dbReference>
<dbReference type="PANTHER" id="PTHR35894">
    <property type="entry name" value="GENERAL SECRETION PATHWAY PROTEIN A-RELATED"/>
    <property type="match status" value="1"/>
</dbReference>
<dbReference type="InterPro" id="IPR027417">
    <property type="entry name" value="P-loop_NTPase"/>
</dbReference>
<feature type="domain" description="AAA+ ATPase" evidence="1">
    <location>
        <begin position="66"/>
        <end position="321"/>
    </location>
</feature>
<dbReference type="PATRIC" id="fig|749927.5.peg.8481"/>
<evidence type="ECO:0000313" key="2">
    <source>
        <dbReference type="EMBL" id="ADJ49859.1"/>
    </source>
</evidence>
<dbReference type="AlphaFoldDB" id="A0A0H3DJK6"/>
<dbReference type="HOGENOM" id="CLU_382602_0_0_11"/>
<name>A0A0H3DJK6_AMYMU</name>
<dbReference type="Gene3D" id="3.40.50.300">
    <property type="entry name" value="P-loop containing nucleotide triphosphate hydrolases"/>
    <property type="match status" value="1"/>
</dbReference>
<dbReference type="OrthoDB" id="3948083at2"/>
<dbReference type="InterPro" id="IPR003593">
    <property type="entry name" value="AAA+_ATPase"/>
</dbReference>
<dbReference type="PANTHER" id="PTHR35894:SF1">
    <property type="entry name" value="PHOSPHORIBULOKINASE _ URIDINE KINASE FAMILY"/>
    <property type="match status" value="1"/>
</dbReference>